<evidence type="ECO:0000313" key="3">
    <source>
        <dbReference type="Proteomes" id="UP000007755"/>
    </source>
</evidence>
<reference evidence="2" key="1">
    <citation type="submission" date="2011-02" db="EMBL/GenBank/DDBJ databases">
        <title>The genome of the leaf-cutting ant Acromyrmex echinatior suggests key adaptations to social evolution and fungus farming.</title>
        <authorList>
            <person name="Nygaard S."/>
            <person name="Zhang G."/>
        </authorList>
    </citation>
    <scope>NUCLEOTIDE SEQUENCE</scope>
</reference>
<evidence type="ECO:0000313" key="2">
    <source>
        <dbReference type="EMBL" id="EGI70892.1"/>
    </source>
</evidence>
<dbReference type="AlphaFoldDB" id="F4W4J7"/>
<dbReference type="EMBL" id="GL887532">
    <property type="protein sequence ID" value="EGI70892.1"/>
    <property type="molecule type" value="Genomic_DNA"/>
</dbReference>
<sequence length="91" mass="9915">MTDAATMYPHATGTPPRLCTTNPRPEYLERTIDRHLRETERRAGYHNGSSTTVTNIFTGVGAQDDCIRESAAPQKNIPPSIALGSSLSPFV</sequence>
<dbReference type="Proteomes" id="UP000007755">
    <property type="component" value="Unassembled WGS sequence"/>
</dbReference>
<keyword evidence="3" id="KW-1185">Reference proteome</keyword>
<dbReference type="InParanoid" id="F4W4J7"/>
<evidence type="ECO:0000256" key="1">
    <source>
        <dbReference type="SAM" id="MobiDB-lite"/>
    </source>
</evidence>
<proteinExistence type="predicted"/>
<accession>F4W4J7</accession>
<organism evidence="3">
    <name type="scientific">Acromyrmex echinatior</name>
    <name type="common">Panamanian leafcutter ant</name>
    <name type="synonym">Acromyrmex octospinosus echinatior</name>
    <dbReference type="NCBI Taxonomy" id="103372"/>
    <lineage>
        <taxon>Eukaryota</taxon>
        <taxon>Metazoa</taxon>
        <taxon>Ecdysozoa</taxon>
        <taxon>Arthropoda</taxon>
        <taxon>Hexapoda</taxon>
        <taxon>Insecta</taxon>
        <taxon>Pterygota</taxon>
        <taxon>Neoptera</taxon>
        <taxon>Endopterygota</taxon>
        <taxon>Hymenoptera</taxon>
        <taxon>Apocrita</taxon>
        <taxon>Aculeata</taxon>
        <taxon>Formicoidea</taxon>
        <taxon>Formicidae</taxon>
        <taxon>Myrmicinae</taxon>
        <taxon>Acromyrmex</taxon>
    </lineage>
</organism>
<protein>
    <submittedName>
        <fullName evidence="2">Uncharacterized protein</fullName>
    </submittedName>
</protein>
<feature type="region of interest" description="Disordered" evidence="1">
    <location>
        <begin position="1"/>
        <end position="23"/>
    </location>
</feature>
<gene>
    <name evidence="2" type="ORF">G5I_00318</name>
</gene>
<name>F4W4J7_ACREC</name>